<proteinExistence type="predicted"/>
<evidence type="ECO:0000259" key="1">
    <source>
        <dbReference type="Pfam" id="PF08840"/>
    </source>
</evidence>
<dbReference type="InterPro" id="IPR014940">
    <property type="entry name" value="BAAT_C"/>
</dbReference>
<dbReference type="PANTHER" id="PTHR10824">
    <property type="entry name" value="ACYL-COENZYME A THIOESTERASE-RELATED"/>
    <property type="match status" value="1"/>
</dbReference>
<reference evidence="2 3" key="1">
    <citation type="submission" date="2020-05" db="EMBL/GenBank/DDBJ databases">
        <title>Flexivirga sp. ID2601S isolated from air conditioner.</title>
        <authorList>
            <person name="Kim D.H."/>
        </authorList>
    </citation>
    <scope>NUCLEOTIDE SEQUENCE [LARGE SCALE GENOMIC DNA]</scope>
    <source>
        <strain evidence="2 3">ID2601S</strain>
    </source>
</reference>
<dbReference type="Pfam" id="PF08840">
    <property type="entry name" value="BAAT_C"/>
    <property type="match status" value="1"/>
</dbReference>
<dbReference type="GO" id="GO:0047617">
    <property type="term" value="F:fatty acyl-CoA hydrolase activity"/>
    <property type="evidence" value="ECO:0007669"/>
    <property type="project" value="TreeGrafter"/>
</dbReference>
<dbReference type="AlphaFoldDB" id="A0A849AB96"/>
<name>A0A849AB96_9MICO</name>
<evidence type="ECO:0000313" key="2">
    <source>
        <dbReference type="EMBL" id="NNG38184.1"/>
    </source>
</evidence>
<keyword evidence="3" id="KW-1185">Reference proteome</keyword>
<protein>
    <submittedName>
        <fullName evidence="2">Acyl-CoA thioesterase</fullName>
    </submittedName>
</protein>
<accession>A0A849AB96</accession>
<dbReference type="RefSeq" id="WP_171151701.1">
    <property type="nucleotide sequence ID" value="NZ_JABENB010000001.1"/>
</dbReference>
<dbReference type="GO" id="GO:0006637">
    <property type="term" value="P:acyl-CoA metabolic process"/>
    <property type="evidence" value="ECO:0007669"/>
    <property type="project" value="TreeGrafter"/>
</dbReference>
<evidence type="ECO:0000313" key="3">
    <source>
        <dbReference type="Proteomes" id="UP000557772"/>
    </source>
</evidence>
<dbReference type="EMBL" id="JABENB010000001">
    <property type="protein sequence ID" value="NNG38184.1"/>
    <property type="molecule type" value="Genomic_DNA"/>
</dbReference>
<dbReference type="SUPFAM" id="SSF53474">
    <property type="entry name" value="alpha/beta-Hydrolases"/>
    <property type="match status" value="1"/>
</dbReference>
<dbReference type="Gene3D" id="3.40.50.1820">
    <property type="entry name" value="alpha/beta hydrolase"/>
    <property type="match status" value="1"/>
</dbReference>
<dbReference type="GO" id="GO:0006631">
    <property type="term" value="P:fatty acid metabolic process"/>
    <property type="evidence" value="ECO:0007669"/>
    <property type="project" value="TreeGrafter"/>
</dbReference>
<dbReference type="PANTHER" id="PTHR10824:SF4">
    <property type="entry name" value="ACYL-COENZYME A THIOESTERASE 1-LIKE"/>
    <property type="match status" value="1"/>
</dbReference>
<dbReference type="Proteomes" id="UP000557772">
    <property type="component" value="Unassembled WGS sequence"/>
</dbReference>
<organism evidence="2 3">
    <name type="scientific">Flexivirga aerilata</name>
    <dbReference type="NCBI Taxonomy" id="1656889"/>
    <lineage>
        <taxon>Bacteria</taxon>
        <taxon>Bacillati</taxon>
        <taxon>Actinomycetota</taxon>
        <taxon>Actinomycetes</taxon>
        <taxon>Micrococcales</taxon>
        <taxon>Dermacoccaceae</taxon>
        <taxon>Flexivirga</taxon>
    </lineage>
</organism>
<gene>
    <name evidence="2" type="ORF">HJ588_02705</name>
</gene>
<dbReference type="InterPro" id="IPR029058">
    <property type="entry name" value="AB_hydrolase_fold"/>
</dbReference>
<sequence>MEEHLTHPDGIVVTPQKHCGTGVLTLGGSSGRIDDGRARVFAEHGALAMSIRWFGGEGQPQGPRLIPLETFTTALDRLAPHCDRLVVAGTSFGAEAALLTAAYDERVSAAIGFAPSNVAWSYIDPDDTQVSHWTWDDEPVPAAPFDTSWQPDTDPPAFVGGYRRSLAAADPETVAAATIPVEHIDDVLLVAGGDDHVWPAVDFSAAIAERRRAHGRDTTVVTLPAAGHRTVLPGESVINAGMALQRGGTEQADRALGEQAWPAVRDILRLPARG</sequence>
<comment type="caution">
    <text evidence="2">The sequence shown here is derived from an EMBL/GenBank/DDBJ whole genome shotgun (WGS) entry which is preliminary data.</text>
</comment>
<feature type="domain" description="BAAT/Acyl-CoA thioester hydrolase C-terminal" evidence="1">
    <location>
        <begin position="80"/>
        <end position="233"/>
    </location>
</feature>